<keyword evidence="1" id="KW-0472">Membrane</keyword>
<protein>
    <submittedName>
        <fullName evidence="2">Uncharacterized protein</fullName>
    </submittedName>
</protein>
<dbReference type="EMBL" id="HBUF01618642">
    <property type="protein sequence ID" value="CAG6780485.1"/>
    <property type="molecule type" value="Transcribed_RNA"/>
</dbReference>
<keyword evidence="1" id="KW-1133">Transmembrane helix</keyword>
<organism evidence="2">
    <name type="scientific">Cacopsylla melanoneura</name>
    <dbReference type="NCBI Taxonomy" id="428564"/>
    <lineage>
        <taxon>Eukaryota</taxon>
        <taxon>Metazoa</taxon>
        <taxon>Ecdysozoa</taxon>
        <taxon>Arthropoda</taxon>
        <taxon>Hexapoda</taxon>
        <taxon>Insecta</taxon>
        <taxon>Pterygota</taxon>
        <taxon>Neoptera</taxon>
        <taxon>Paraneoptera</taxon>
        <taxon>Hemiptera</taxon>
        <taxon>Sternorrhyncha</taxon>
        <taxon>Psylloidea</taxon>
        <taxon>Psyllidae</taxon>
        <taxon>Psyllinae</taxon>
        <taxon>Cacopsylla</taxon>
    </lineage>
</organism>
<proteinExistence type="predicted"/>
<feature type="transmembrane region" description="Helical" evidence="1">
    <location>
        <begin position="54"/>
        <end position="77"/>
    </location>
</feature>
<keyword evidence="1" id="KW-0812">Transmembrane</keyword>
<dbReference type="AlphaFoldDB" id="A0A8D9B9B0"/>
<name>A0A8D9B9B0_9HEMI</name>
<accession>A0A8D9B9B0</accession>
<reference evidence="2" key="1">
    <citation type="submission" date="2021-05" db="EMBL/GenBank/DDBJ databases">
        <authorList>
            <person name="Alioto T."/>
            <person name="Alioto T."/>
            <person name="Gomez Garrido J."/>
        </authorList>
    </citation>
    <scope>NUCLEOTIDE SEQUENCE</scope>
</reference>
<evidence type="ECO:0000313" key="2">
    <source>
        <dbReference type="EMBL" id="CAG6780485.1"/>
    </source>
</evidence>
<sequence>MRLDPSHQHAGSIATLFIALYNKPKNPRAETEPSPSTVNMGDKTLFAPKYLESLFTYFTIFGLHCLKLLLVFALHVFNLQRTHPLLGGLSLISDNLGSLRVVQ</sequence>
<evidence type="ECO:0000256" key="1">
    <source>
        <dbReference type="SAM" id="Phobius"/>
    </source>
</evidence>